<organism evidence="1 2">
    <name type="scientific">Chaenocephalus aceratus</name>
    <name type="common">Blackfin icefish</name>
    <name type="synonym">Chaenichthys aceratus</name>
    <dbReference type="NCBI Taxonomy" id="36190"/>
    <lineage>
        <taxon>Eukaryota</taxon>
        <taxon>Metazoa</taxon>
        <taxon>Chordata</taxon>
        <taxon>Craniata</taxon>
        <taxon>Vertebrata</taxon>
        <taxon>Euteleostomi</taxon>
        <taxon>Actinopterygii</taxon>
        <taxon>Neopterygii</taxon>
        <taxon>Teleostei</taxon>
        <taxon>Neoteleostei</taxon>
        <taxon>Acanthomorphata</taxon>
        <taxon>Eupercaria</taxon>
        <taxon>Perciformes</taxon>
        <taxon>Notothenioidei</taxon>
        <taxon>Channichthyidae</taxon>
        <taxon>Chaenocephalus</taxon>
    </lineage>
</organism>
<accession>A0ACB9VQ10</accession>
<sequence>MLPLHRTIGTLLTPGVVISSRNNASQSITPRCVTHYVPIIRGSEERSEIRARVRSGSSVGDSALIIAVTKASPPITFVIAPFPESVGGRGRMEGGHKGKEEGKGRREKRRVDDESPGPICASTPTLSPSEGAVNTQRGSEAASAFSQQSEGGMPNNAVQ</sequence>
<keyword evidence="2" id="KW-1185">Reference proteome</keyword>
<protein>
    <submittedName>
        <fullName evidence="1">Uncharacterized protein</fullName>
    </submittedName>
</protein>
<evidence type="ECO:0000313" key="1">
    <source>
        <dbReference type="EMBL" id="KAI4802130.1"/>
    </source>
</evidence>
<proteinExistence type="predicted"/>
<name>A0ACB9VQ10_CHAAC</name>
<feature type="non-terminal residue" evidence="1">
    <location>
        <position position="159"/>
    </location>
</feature>
<dbReference type="EMBL" id="CM043808">
    <property type="protein sequence ID" value="KAI4802130.1"/>
    <property type="molecule type" value="Genomic_DNA"/>
</dbReference>
<comment type="caution">
    <text evidence="1">The sequence shown here is derived from an EMBL/GenBank/DDBJ whole genome shotgun (WGS) entry which is preliminary data.</text>
</comment>
<reference evidence="1" key="1">
    <citation type="submission" date="2022-05" db="EMBL/GenBank/DDBJ databases">
        <title>Chromosome-level genome of Chaenocephalus aceratus.</title>
        <authorList>
            <person name="Park H."/>
        </authorList>
    </citation>
    <scope>NUCLEOTIDE SEQUENCE</scope>
    <source>
        <strain evidence="1">KU_202001</strain>
    </source>
</reference>
<gene>
    <name evidence="1" type="ORF">KUCAC02_019988</name>
</gene>
<dbReference type="Proteomes" id="UP001057452">
    <property type="component" value="Chromosome 24"/>
</dbReference>
<evidence type="ECO:0000313" key="2">
    <source>
        <dbReference type="Proteomes" id="UP001057452"/>
    </source>
</evidence>